<evidence type="ECO:0000256" key="2">
    <source>
        <dbReference type="ARBA" id="ARBA00023002"/>
    </source>
</evidence>
<comment type="similarity">
    <text evidence="1 6">Belongs to the aldehyde dehydrogenase family.</text>
</comment>
<dbReference type="Pfam" id="PF00171">
    <property type="entry name" value="Aldedh"/>
    <property type="match status" value="1"/>
</dbReference>
<evidence type="ECO:0000313" key="8">
    <source>
        <dbReference type="EMBL" id="OJJ34589.1"/>
    </source>
</evidence>
<protein>
    <recommendedName>
        <fullName evidence="3">aldehyde dehydrogenase (NAD(+))</fullName>
        <ecNumber evidence="3">1.2.1.3</ecNumber>
    </recommendedName>
</protein>
<dbReference type="InterPro" id="IPR016161">
    <property type="entry name" value="Ald_DH/histidinol_DH"/>
</dbReference>
<comment type="catalytic activity">
    <reaction evidence="4">
        <text>an aldehyde + NAD(+) + H2O = a carboxylate + NADH + 2 H(+)</text>
        <dbReference type="Rhea" id="RHEA:16185"/>
        <dbReference type="ChEBI" id="CHEBI:15377"/>
        <dbReference type="ChEBI" id="CHEBI:15378"/>
        <dbReference type="ChEBI" id="CHEBI:17478"/>
        <dbReference type="ChEBI" id="CHEBI:29067"/>
        <dbReference type="ChEBI" id="CHEBI:57540"/>
        <dbReference type="ChEBI" id="CHEBI:57945"/>
        <dbReference type="EC" id="1.2.1.3"/>
    </reaction>
</comment>
<evidence type="ECO:0000313" key="9">
    <source>
        <dbReference type="Proteomes" id="UP000184383"/>
    </source>
</evidence>
<gene>
    <name evidence="8" type="ORF">ASPWEDRAFT_42569</name>
</gene>
<dbReference type="Gene3D" id="3.40.605.10">
    <property type="entry name" value="Aldehyde Dehydrogenase, Chain A, domain 1"/>
    <property type="match status" value="1"/>
</dbReference>
<evidence type="ECO:0000256" key="3">
    <source>
        <dbReference type="ARBA" id="ARBA00024226"/>
    </source>
</evidence>
<dbReference type="Proteomes" id="UP000184383">
    <property type="component" value="Unassembled WGS sequence"/>
</dbReference>
<dbReference type="AlphaFoldDB" id="A0A1L9RI35"/>
<dbReference type="RefSeq" id="XP_040688265.1">
    <property type="nucleotide sequence ID" value="XM_040835813.1"/>
</dbReference>
<dbReference type="InterPro" id="IPR015590">
    <property type="entry name" value="Aldehyde_DH_dom"/>
</dbReference>
<dbReference type="PROSITE" id="PS00687">
    <property type="entry name" value="ALDEHYDE_DEHYDR_GLU"/>
    <property type="match status" value="1"/>
</dbReference>
<evidence type="ECO:0000256" key="4">
    <source>
        <dbReference type="ARBA" id="ARBA00049194"/>
    </source>
</evidence>
<dbReference type="SUPFAM" id="SSF53720">
    <property type="entry name" value="ALDH-like"/>
    <property type="match status" value="1"/>
</dbReference>
<evidence type="ECO:0000256" key="5">
    <source>
        <dbReference type="PROSITE-ProRule" id="PRU10007"/>
    </source>
</evidence>
<dbReference type="InterPro" id="IPR016163">
    <property type="entry name" value="Ald_DH_C"/>
</dbReference>
<keyword evidence="9" id="KW-1185">Reference proteome</keyword>
<dbReference type="PANTHER" id="PTHR11699">
    <property type="entry name" value="ALDEHYDE DEHYDROGENASE-RELATED"/>
    <property type="match status" value="1"/>
</dbReference>
<reference evidence="9" key="1">
    <citation type="journal article" date="2017" name="Genome Biol.">
        <title>Comparative genomics reveals high biological diversity and specific adaptations in the industrially and medically important fungal genus Aspergillus.</title>
        <authorList>
            <person name="de Vries R.P."/>
            <person name="Riley R."/>
            <person name="Wiebenga A."/>
            <person name="Aguilar-Osorio G."/>
            <person name="Amillis S."/>
            <person name="Uchima C.A."/>
            <person name="Anderluh G."/>
            <person name="Asadollahi M."/>
            <person name="Askin M."/>
            <person name="Barry K."/>
            <person name="Battaglia E."/>
            <person name="Bayram O."/>
            <person name="Benocci T."/>
            <person name="Braus-Stromeyer S.A."/>
            <person name="Caldana C."/>
            <person name="Canovas D."/>
            <person name="Cerqueira G.C."/>
            <person name="Chen F."/>
            <person name="Chen W."/>
            <person name="Choi C."/>
            <person name="Clum A."/>
            <person name="Dos Santos R.A."/>
            <person name="Damasio A.R."/>
            <person name="Diallinas G."/>
            <person name="Emri T."/>
            <person name="Fekete E."/>
            <person name="Flipphi M."/>
            <person name="Freyberg S."/>
            <person name="Gallo A."/>
            <person name="Gournas C."/>
            <person name="Habgood R."/>
            <person name="Hainaut M."/>
            <person name="Harispe M.L."/>
            <person name="Henrissat B."/>
            <person name="Hilden K.S."/>
            <person name="Hope R."/>
            <person name="Hossain A."/>
            <person name="Karabika E."/>
            <person name="Karaffa L."/>
            <person name="Karanyi Z."/>
            <person name="Krasevec N."/>
            <person name="Kuo A."/>
            <person name="Kusch H."/>
            <person name="LaButti K."/>
            <person name="Lagendijk E.L."/>
            <person name="Lapidus A."/>
            <person name="Levasseur A."/>
            <person name="Lindquist E."/>
            <person name="Lipzen A."/>
            <person name="Logrieco A.F."/>
            <person name="MacCabe A."/>
            <person name="Maekelae M.R."/>
            <person name="Malavazi I."/>
            <person name="Melin P."/>
            <person name="Meyer V."/>
            <person name="Mielnichuk N."/>
            <person name="Miskei M."/>
            <person name="Molnar A.P."/>
            <person name="Mule G."/>
            <person name="Ngan C.Y."/>
            <person name="Orejas M."/>
            <person name="Orosz E."/>
            <person name="Ouedraogo J.P."/>
            <person name="Overkamp K.M."/>
            <person name="Park H.-S."/>
            <person name="Perrone G."/>
            <person name="Piumi F."/>
            <person name="Punt P.J."/>
            <person name="Ram A.F."/>
            <person name="Ramon A."/>
            <person name="Rauscher S."/>
            <person name="Record E."/>
            <person name="Riano-Pachon D.M."/>
            <person name="Robert V."/>
            <person name="Roehrig J."/>
            <person name="Ruller R."/>
            <person name="Salamov A."/>
            <person name="Salih N.S."/>
            <person name="Samson R.A."/>
            <person name="Sandor E."/>
            <person name="Sanguinetti M."/>
            <person name="Schuetze T."/>
            <person name="Sepcic K."/>
            <person name="Shelest E."/>
            <person name="Sherlock G."/>
            <person name="Sophianopoulou V."/>
            <person name="Squina F.M."/>
            <person name="Sun H."/>
            <person name="Susca A."/>
            <person name="Todd R.B."/>
            <person name="Tsang A."/>
            <person name="Unkles S.E."/>
            <person name="van de Wiele N."/>
            <person name="van Rossen-Uffink D."/>
            <person name="Oliveira J.V."/>
            <person name="Vesth T.C."/>
            <person name="Visser J."/>
            <person name="Yu J.-H."/>
            <person name="Zhou M."/>
            <person name="Andersen M.R."/>
            <person name="Archer D.B."/>
            <person name="Baker S.E."/>
            <person name="Benoit I."/>
            <person name="Brakhage A.A."/>
            <person name="Braus G.H."/>
            <person name="Fischer R."/>
            <person name="Frisvad J.C."/>
            <person name="Goldman G.H."/>
            <person name="Houbraken J."/>
            <person name="Oakley B."/>
            <person name="Pocsi I."/>
            <person name="Scazzocchio C."/>
            <person name="Seiboth B."/>
            <person name="vanKuyk P.A."/>
            <person name="Wortman J."/>
            <person name="Dyer P.S."/>
            <person name="Grigoriev I.V."/>
        </authorList>
    </citation>
    <scope>NUCLEOTIDE SEQUENCE [LARGE SCALE GENOMIC DNA]</scope>
    <source>
        <strain evidence="9">DTO 134E9</strain>
    </source>
</reference>
<dbReference type="STRING" id="1073089.A0A1L9RI35"/>
<accession>A0A1L9RI35</accession>
<sequence length="485" mass="52485">MPTLDPNTPPPHGCFIANEYSAGKGTSWKLTNPKNSQPFHELTGASSEQVHEAVDAATHAFHTGEWSRCTGYSRGRYLTQLADLIEENGHALATFESLASGRPISMVLKSDVPRVAEVFRYYAGWADKIRGDSFPAEDGFYKIVEQKPLGVCAAITAWNASLHFLAWKVGPALALGNTVIIKPSEKSPLGTLAFGSLVQAAGLPAGVVNILSGDGTIGDLLARHGSVQKVSFTGSLKTGRKIQIAAAQSNLKRVTLELGGKSPAIVFEDADLPTALTWCVRGITVNSGQICAATSRLLVHESMATEFVQRLQREFDAIAQSLGQDPQEMTTTYGPLVDRAQYESVASYVGDEEQRRQLLGRPLEDGHYMPPIVIQSPSHDSPVYQEEVFGPVLCVESFATEDEALRKAHDTEYGLAASIYTQNLNRAVRIWQKIGAGSVYLNCAAVVGPQVPCGGFQSSGLGRELGEYALRHYAEPRTIWINIGR</sequence>
<dbReference type="EC" id="1.2.1.3" evidence="3"/>
<dbReference type="GeneID" id="63751661"/>
<evidence type="ECO:0000259" key="7">
    <source>
        <dbReference type="Pfam" id="PF00171"/>
    </source>
</evidence>
<dbReference type="EMBL" id="KV878213">
    <property type="protein sequence ID" value="OJJ34589.1"/>
    <property type="molecule type" value="Genomic_DNA"/>
</dbReference>
<proteinExistence type="inferred from homology"/>
<keyword evidence="2 6" id="KW-0560">Oxidoreductase</keyword>
<dbReference type="GO" id="GO:0004029">
    <property type="term" value="F:aldehyde dehydrogenase (NAD+) activity"/>
    <property type="evidence" value="ECO:0007669"/>
    <property type="project" value="UniProtKB-EC"/>
</dbReference>
<dbReference type="OrthoDB" id="310895at2759"/>
<evidence type="ECO:0000256" key="1">
    <source>
        <dbReference type="ARBA" id="ARBA00009986"/>
    </source>
</evidence>
<dbReference type="Gene3D" id="3.40.309.10">
    <property type="entry name" value="Aldehyde Dehydrogenase, Chain A, domain 2"/>
    <property type="match status" value="1"/>
</dbReference>
<feature type="active site" evidence="5">
    <location>
        <position position="257"/>
    </location>
</feature>
<name>A0A1L9RI35_ASPWE</name>
<dbReference type="InterPro" id="IPR016162">
    <property type="entry name" value="Ald_DH_N"/>
</dbReference>
<dbReference type="FunFam" id="3.40.605.10:FF:000001">
    <property type="entry name" value="Aldehyde dehydrogenase 1"/>
    <property type="match status" value="1"/>
</dbReference>
<organism evidence="8 9">
    <name type="scientific">Aspergillus wentii DTO 134E9</name>
    <dbReference type="NCBI Taxonomy" id="1073089"/>
    <lineage>
        <taxon>Eukaryota</taxon>
        <taxon>Fungi</taxon>
        <taxon>Dikarya</taxon>
        <taxon>Ascomycota</taxon>
        <taxon>Pezizomycotina</taxon>
        <taxon>Eurotiomycetes</taxon>
        <taxon>Eurotiomycetidae</taxon>
        <taxon>Eurotiales</taxon>
        <taxon>Aspergillaceae</taxon>
        <taxon>Aspergillus</taxon>
        <taxon>Aspergillus subgen. Cremei</taxon>
    </lineage>
</organism>
<dbReference type="InterPro" id="IPR029510">
    <property type="entry name" value="Ald_DH_CS_GLU"/>
</dbReference>
<dbReference type="VEuPathDB" id="FungiDB:ASPWEDRAFT_42569"/>
<evidence type="ECO:0000256" key="6">
    <source>
        <dbReference type="RuleBase" id="RU003345"/>
    </source>
</evidence>
<feature type="domain" description="Aldehyde dehydrogenase" evidence="7">
    <location>
        <begin position="26"/>
        <end position="479"/>
    </location>
</feature>